<accession>A0A9D1UDV5</accession>
<evidence type="ECO:0008006" key="3">
    <source>
        <dbReference type="Google" id="ProtNLM"/>
    </source>
</evidence>
<comment type="caution">
    <text evidence="1">The sequence shown here is derived from an EMBL/GenBank/DDBJ whole genome shotgun (WGS) entry which is preliminary data.</text>
</comment>
<protein>
    <recommendedName>
        <fullName evidence="3">Short-chain isoprenyl diphosphate synthase</fullName>
    </recommendedName>
</protein>
<evidence type="ECO:0000313" key="1">
    <source>
        <dbReference type="EMBL" id="HIW82981.1"/>
    </source>
</evidence>
<dbReference type="InterPro" id="IPR045714">
    <property type="entry name" value="DUF6070"/>
</dbReference>
<organism evidence="1 2">
    <name type="scientific">Candidatus Dorea gallistercoris</name>
    <dbReference type="NCBI Taxonomy" id="2838542"/>
    <lineage>
        <taxon>Bacteria</taxon>
        <taxon>Bacillati</taxon>
        <taxon>Bacillota</taxon>
        <taxon>Clostridia</taxon>
        <taxon>Lachnospirales</taxon>
        <taxon>Lachnospiraceae</taxon>
        <taxon>Dorea</taxon>
    </lineage>
</organism>
<sequence length="392" mass="45793">MKKRAGFVFAVFVFAGLAAVFYLNDRQDREEPEEKRQEALCQETEEIARSYQDIYETAGEAGDLGDLETIQRIVDALAQDGHTTVDFDRELNMEHPEKIENLCEKGKKKETEEASVLAVMEDGGLARYDLQTQNGELYVTNTVISWEAGEPKAEVIEEYRAYSWDYTEKGWLFFQRYQPEGFDGDSGCTAFRVQPLSEICREYNRKYIEPVGYGLNQLFITDWSADDYGALDFYDLYEVFYEMKYKEQTGYDLAYEGQIYHVPEEQFQEVFTTFLPVEIEELRERTTYDEETKTYQYRPRGMFDHGLTPYVPVPEVVDHQKNEDGTLTLTVDAVWPEESTEKALRHEVTIQPLENGGFQYISNHVLPSEENIDSVWYVERLTDEEWEEVLEM</sequence>
<reference evidence="1" key="2">
    <citation type="submission" date="2021-04" db="EMBL/GenBank/DDBJ databases">
        <authorList>
            <person name="Gilroy R."/>
        </authorList>
    </citation>
    <scope>NUCLEOTIDE SEQUENCE</scope>
    <source>
        <strain evidence="1">ChiSxjej1B13-11762</strain>
    </source>
</reference>
<reference evidence="1" key="1">
    <citation type="journal article" date="2021" name="PeerJ">
        <title>Extensive microbial diversity within the chicken gut microbiome revealed by metagenomics and culture.</title>
        <authorList>
            <person name="Gilroy R."/>
            <person name="Ravi A."/>
            <person name="Getino M."/>
            <person name="Pursley I."/>
            <person name="Horton D.L."/>
            <person name="Alikhan N.F."/>
            <person name="Baker D."/>
            <person name="Gharbi K."/>
            <person name="Hall N."/>
            <person name="Watson M."/>
            <person name="Adriaenssens E.M."/>
            <person name="Foster-Nyarko E."/>
            <person name="Jarju S."/>
            <person name="Secka A."/>
            <person name="Antonio M."/>
            <person name="Oren A."/>
            <person name="Chaudhuri R.R."/>
            <person name="La Ragione R."/>
            <person name="Hildebrand F."/>
            <person name="Pallen M.J."/>
        </authorList>
    </citation>
    <scope>NUCLEOTIDE SEQUENCE</scope>
    <source>
        <strain evidence="1">ChiSxjej1B13-11762</strain>
    </source>
</reference>
<dbReference type="Proteomes" id="UP000824263">
    <property type="component" value="Unassembled WGS sequence"/>
</dbReference>
<dbReference type="EMBL" id="DXGF01000025">
    <property type="protein sequence ID" value="HIW82981.1"/>
    <property type="molecule type" value="Genomic_DNA"/>
</dbReference>
<gene>
    <name evidence="1" type="ORF">H9873_01470</name>
</gene>
<proteinExistence type="predicted"/>
<dbReference type="AlphaFoldDB" id="A0A9D1UDV5"/>
<evidence type="ECO:0000313" key="2">
    <source>
        <dbReference type="Proteomes" id="UP000824263"/>
    </source>
</evidence>
<name>A0A9D1UDV5_9FIRM</name>
<dbReference type="Pfam" id="PF19546">
    <property type="entry name" value="DUF6070"/>
    <property type="match status" value="1"/>
</dbReference>